<feature type="non-terminal residue" evidence="1">
    <location>
        <position position="1"/>
    </location>
</feature>
<reference evidence="1" key="1">
    <citation type="submission" date="2022-03" db="EMBL/GenBank/DDBJ databases">
        <authorList>
            <person name="Martin H S."/>
        </authorList>
    </citation>
    <scope>NUCLEOTIDE SEQUENCE</scope>
</reference>
<evidence type="ECO:0000313" key="1">
    <source>
        <dbReference type="EMBL" id="CAH2067024.1"/>
    </source>
</evidence>
<keyword evidence="2" id="KW-1185">Reference proteome</keyword>
<proteinExistence type="predicted"/>
<evidence type="ECO:0000313" key="2">
    <source>
        <dbReference type="Proteomes" id="UP000837857"/>
    </source>
</evidence>
<dbReference type="EMBL" id="OW152816">
    <property type="protein sequence ID" value="CAH2067024.1"/>
    <property type="molecule type" value="Genomic_DNA"/>
</dbReference>
<accession>A0ABN8IXG1</accession>
<name>A0ABN8IXG1_9NEOP</name>
<protein>
    <submittedName>
        <fullName evidence="1">Uncharacterized protein</fullName>
    </submittedName>
</protein>
<gene>
    <name evidence="1" type="ORF">IPOD504_LOCUS13691</name>
</gene>
<organism evidence="1 2">
    <name type="scientific">Iphiclides podalirius</name>
    <name type="common">scarce swallowtail</name>
    <dbReference type="NCBI Taxonomy" id="110791"/>
    <lineage>
        <taxon>Eukaryota</taxon>
        <taxon>Metazoa</taxon>
        <taxon>Ecdysozoa</taxon>
        <taxon>Arthropoda</taxon>
        <taxon>Hexapoda</taxon>
        <taxon>Insecta</taxon>
        <taxon>Pterygota</taxon>
        <taxon>Neoptera</taxon>
        <taxon>Endopterygota</taxon>
        <taxon>Lepidoptera</taxon>
        <taxon>Glossata</taxon>
        <taxon>Ditrysia</taxon>
        <taxon>Papilionoidea</taxon>
        <taxon>Papilionidae</taxon>
        <taxon>Papilioninae</taxon>
        <taxon>Iphiclides</taxon>
    </lineage>
</organism>
<sequence>MGVAGHLSVYDCVISDAAQHTPSAATLKFRPHLANHQSCQSDPAGLGVIPEKKPTRGSIMESRCCRVVDSAPYCDRTSAALGAERDGG</sequence>
<dbReference type="Proteomes" id="UP000837857">
    <property type="component" value="Chromosome 4"/>
</dbReference>